<dbReference type="RefSeq" id="WP_141443826.1">
    <property type="nucleotide sequence ID" value="NZ_CP038231.1"/>
</dbReference>
<organism evidence="1 2">
    <name type="scientific">Formicincola oecophyllae</name>
    <dbReference type="NCBI Taxonomy" id="2558361"/>
    <lineage>
        <taxon>Bacteria</taxon>
        <taxon>Pseudomonadati</taxon>
        <taxon>Pseudomonadota</taxon>
        <taxon>Alphaproteobacteria</taxon>
        <taxon>Acetobacterales</taxon>
        <taxon>Acetobacteraceae</taxon>
        <taxon>Formicincola</taxon>
    </lineage>
</organism>
<dbReference type="Proteomes" id="UP000318709">
    <property type="component" value="Chromosome"/>
</dbReference>
<reference evidence="1 2" key="1">
    <citation type="submission" date="2019-03" db="EMBL/GenBank/DDBJ databases">
        <title>The complete genome sequence of Swingsia_sp. F3b2 LMG30590(T).</title>
        <authorList>
            <person name="Chua K.-O."/>
            <person name="Chan K.-G."/>
            <person name="See-Too W.-S."/>
        </authorList>
    </citation>
    <scope>NUCLEOTIDE SEQUENCE [LARGE SCALE GENOMIC DNA]</scope>
    <source>
        <strain evidence="1 2">F3b2</strain>
    </source>
</reference>
<dbReference type="AlphaFoldDB" id="A0A4Y6U9Q9"/>
<dbReference type="InterPro" id="IPR054440">
    <property type="entry name" value="Gp32-like"/>
</dbReference>
<dbReference type="KEGG" id="swf:E3E12_07920"/>
<sequence length="144" mass="15698">MAKLITSADVVATMTVAQLFSAPIILENWSSDNAWEAEDQVIGDSRMSLDKKLNKGYVPAPVELTMTFEPNSESLLVFDALAAASKAGRTVYDVSLELAHKSLGQKFSFLDGHVIRYKPNPGGAKLLKARPVRFRFADIIPAGM</sequence>
<protein>
    <submittedName>
        <fullName evidence="1">Uncharacterized protein</fullName>
    </submittedName>
</protein>
<accession>A0A4Y6U9Q9</accession>
<evidence type="ECO:0000313" key="2">
    <source>
        <dbReference type="Proteomes" id="UP000318709"/>
    </source>
</evidence>
<evidence type="ECO:0000313" key="1">
    <source>
        <dbReference type="EMBL" id="QDH14122.1"/>
    </source>
</evidence>
<dbReference type="OrthoDB" id="7506990at2"/>
<proteinExistence type="predicted"/>
<dbReference type="Pfam" id="PF22764">
    <property type="entry name" value="E217_Gp32"/>
    <property type="match status" value="1"/>
</dbReference>
<name>A0A4Y6U9Q9_9PROT</name>
<keyword evidence="2" id="KW-1185">Reference proteome</keyword>
<gene>
    <name evidence="1" type="ORF">E3E12_07920</name>
</gene>
<dbReference type="EMBL" id="CP038231">
    <property type="protein sequence ID" value="QDH14122.1"/>
    <property type="molecule type" value="Genomic_DNA"/>
</dbReference>